<name>A0A9X2H5D0_9HYPH</name>
<keyword evidence="4" id="KW-1185">Reference proteome</keyword>
<dbReference type="Proteomes" id="UP001155220">
    <property type="component" value="Unassembled WGS sequence"/>
</dbReference>
<proteinExistence type="predicted"/>
<feature type="region of interest" description="Disordered" evidence="1">
    <location>
        <begin position="198"/>
        <end position="236"/>
    </location>
</feature>
<feature type="chain" id="PRO_5040746240" evidence="2">
    <location>
        <begin position="30"/>
        <end position="236"/>
    </location>
</feature>
<evidence type="ECO:0000256" key="1">
    <source>
        <dbReference type="SAM" id="MobiDB-lite"/>
    </source>
</evidence>
<keyword evidence="2" id="KW-0732">Signal</keyword>
<protein>
    <submittedName>
        <fullName evidence="3">Uncharacterized protein</fullName>
    </submittedName>
</protein>
<dbReference type="EMBL" id="JALHBS010000059">
    <property type="protein sequence ID" value="MCP3055612.1"/>
    <property type="molecule type" value="Genomic_DNA"/>
</dbReference>
<reference evidence="3" key="1">
    <citation type="submission" date="2022-03" db="EMBL/GenBank/DDBJ databases">
        <title>Aurantimonas Liuensis sp. Nov., isolated from the hadal seawater of the Mariana Trench.</title>
        <authorList>
            <person name="Liu R."/>
        </authorList>
    </citation>
    <scope>NUCLEOTIDE SEQUENCE</scope>
    <source>
        <strain evidence="3">LRZ36</strain>
    </source>
</reference>
<evidence type="ECO:0000313" key="3">
    <source>
        <dbReference type="EMBL" id="MCP3055612.1"/>
    </source>
</evidence>
<dbReference type="RefSeq" id="WP_253964459.1">
    <property type="nucleotide sequence ID" value="NZ_JALHBS010000059.1"/>
</dbReference>
<comment type="caution">
    <text evidence="3">The sequence shown here is derived from an EMBL/GenBank/DDBJ whole genome shotgun (WGS) entry which is preliminary data.</text>
</comment>
<dbReference type="AlphaFoldDB" id="A0A9X2H5D0"/>
<evidence type="ECO:0000256" key="2">
    <source>
        <dbReference type="SAM" id="SignalP"/>
    </source>
</evidence>
<gene>
    <name evidence="3" type="ORF">MJ956_10715</name>
</gene>
<feature type="signal peptide" evidence="2">
    <location>
        <begin position="1"/>
        <end position="29"/>
    </location>
</feature>
<sequence>MIKNLLSLSRQRLLAAIGVSLAVASNAHAQNRVGEQLVDADLATLVAIEDRLNAADICRPLQFDLRTVSALVGLPIPAFIPIDTNLRWDQSRHRVTRFSSTPTSVGLDFRMGCQPSTNGAVLDYLGLSPDKVRLDDAVSCKGGRTANGDLDTLVCTVEGKVGKLLAKTIIGLSDKVGRLLPMQLAVAVPAAPAQTTVSETGTDAAVGADNPVDAATSPDTDTTKRTPPAPGASSEE</sequence>
<evidence type="ECO:0000313" key="4">
    <source>
        <dbReference type="Proteomes" id="UP001155220"/>
    </source>
</evidence>
<organism evidence="3 4">
    <name type="scientific">Aurantimonas marianensis</name>
    <dbReference type="NCBI Taxonomy" id="2920428"/>
    <lineage>
        <taxon>Bacteria</taxon>
        <taxon>Pseudomonadati</taxon>
        <taxon>Pseudomonadota</taxon>
        <taxon>Alphaproteobacteria</taxon>
        <taxon>Hyphomicrobiales</taxon>
        <taxon>Aurantimonadaceae</taxon>
        <taxon>Aurantimonas</taxon>
    </lineage>
</organism>
<accession>A0A9X2H5D0</accession>